<evidence type="ECO:0000256" key="3">
    <source>
        <dbReference type="PROSITE-ProRule" id="PRU00339"/>
    </source>
</evidence>
<dbReference type="InterPro" id="IPR019734">
    <property type="entry name" value="TPR_rpt"/>
</dbReference>
<dbReference type="EMBL" id="WTYU01000002">
    <property type="protein sequence ID" value="MXP14909.1"/>
    <property type="molecule type" value="Genomic_DNA"/>
</dbReference>
<dbReference type="InterPro" id="IPR000157">
    <property type="entry name" value="TIR_dom"/>
</dbReference>
<feature type="domain" description="TIR" evidence="6">
    <location>
        <begin position="4"/>
        <end position="112"/>
    </location>
</feature>
<gene>
    <name evidence="7" type="ORF">GRI44_09145</name>
</gene>
<dbReference type="PANTHER" id="PTHR16305">
    <property type="entry name" value="TESTICULAR SOLUBLE ADENYLYL CYCLASE"/>
    <property type="match status" value="1"/>
</dbReference>
<evidence type="ECO:0000256" key="4">
    <source>
        <dbReference type="SAM" id="MobiDB-lite"/>
    </source>
</evidence>
<dbReference type="SUPFAM" id="SSF48452">
    <property type="entry name" value="TPR-like"/>
    <property type="match status" value="1"/>
</dbReference>
<dbReference type="RefSeq" id="WP_160601510.1">
    <property type="nucleotide sequence ID" value="NZ_WTYU01000002.1"/>
</dbReference>
<protein>
    <submittedName>
        <fullName evidence="7">AAA family ATPase</fullName>
    </submittedName>
</protein>
<dbReference type="GO" id="GO:0005524">
    <property type="term" value="F:ATP binding"/>
    <property type="evidence" value="ECO:0007669"/>
    <property type="project" value="UniProtKB-KW"/>
</dbReference>
<dbReference type="SUPFAM" id="SSF55073">
    <property type="entry name" value="Nucleotide cyclase"/>
    <property type="match status" value="1"/>
</dbReference>
<evidence type="ECO:0000313" key="8">
    <source>
        <dbReference type="Proteomes" id="UP000473531"/>
    </source>
</evidence>
<evidence type="ECO:0000256" key="1">
    <source>
        <dbReference type="ARBA" id="ARBA00022741"/>
    </source>
</evidence>
<comment type="caution">
    <text evidence="7">The sequence shown here is derived from an EMBL/GenBank/DDBJ whole genome shotgun (WGS) entry which is preliminary data.</text>
</comment>
<dbReference type="AlphaFoldDB" id="A0A6L7GG80"/>
<evidence type="ECO:0000259" key="5">
    <source>
        <dbReference type="Pfam" id="PF13191"/>
    </source>
</evidence>
<keyword evidence="8" id="KW-1185">Reference proteome</keyword>
<sequence length="1205" mass="129082">MEDIFLSYNRGDQASADLFVRAFEAAGLSVWWDVSLRAGQVYDEVTEKALRDARAVVVLWSGNSVQSRWVRAEATLAQRAGTFVPCMIGPCERPIMFELTQTADLTNWNGDAEDPAWQHFVSHVREFIGPMHRARQPRSPAAPPSAVPSSGPSSGPSAAPSAGQMPGAAPHVIAKQHLRHSAPSSERRQITFLAARLSNGRELASSMDPEDWHEILSSIQPPLNAIVQSFGATAKWDGHTITALFGYPAAQEDAAQRAIRAALSLVDRTATLMSDLVAQTGTAMQLQAGIHTSDVLVTADPSGETEMFGDGSAIAKTARDLAGAGTVVVTEPVHQLAARAFALEKTGDQTGPTQFYTVAGARSGGSTMRGWASSLATGFFGREDELAQIQRRWAKSRSGQGQFVLVSGEPGIGKTRLIDEFSASLAPDDHYWVTLQGASLFPNTPYHAIGQMLLHLAQERSSHDDTSDPAATLADIFVELGLPARLLGLIAPVIGLTLPDDVPAPNITQEQQRSQLLSSLVEATFALARTKPLVLLVDDCQWIDPSSMEIIQMLVEQSDDDRLLIIGTARPEFAAPWSERENHSRINLGRMAQAEIRAIITEAAGDGGIDTATIETVLDRADGVPLFAEELARLIATSHGEGGQAAIPPTLRSLLAARLDRLGPARELLQIAAILGRDFPHALLAAISDHPEAEMGVLLAQLADEQLLFMRGAPPNSTYRFKHALVQDAAYDTLPKRRQRELHGLAARTIVDHFPAIAETQQELLATHWTRAGNVAQAVAAWQKAGLDAYDRGACKEAAAHFRHGLAVLEKQPAGPARDEQETGLWSALNRALQQTHGYADPVTVEAASRALALAKQAGMLGKVLVEESQLWRAVITAGDYQQADAITQRVMSLSKETAAGEEIPWLYYFHANARIQTSFYTGRLRDFETDYAGLQQVIGKQGVSHSPSDDVVAIGVAALAAWVSGRSDLGAQRIAAAIQISDNGGQPYAAAVANHFAGTFSAFEGDYEAAIAHTRTALDVCEENGFAYIAHLARAKFGWISAAGGSGEDDIATMRNTIDQMAKANALVGLTINMNRMAMAMEAHGRLDEALETVEEALIANPQERVMRPQSLEIRARLKLAAGDEGAAEADYRSAISMAAEMGVLALELPPAIQLSLHLADGGRRSEAADILQTTLGRAGPDTNTPALAPARDALAQLSGALTS</sequence>
<proteinExistence type="predicted"/>
<dbReference type="GO" id="GO:0005737">
    <property type="term" value="C:cytoplasm"/>
    <property type="evidence" value="ECO:0007669"/>
    <property type="project" value="TreeGrafter"/>
</dbReference>
<dbReference type="InterPro" id="IPR027417">
    <property type="entry name" value="P-loop_NTPase"/>
</dbReference>
<dbReference type="GO" id="GO:0035556">
    <property type="term" value="P:intracellular signal transduction"/>
    <property type="evidence" value="ECO:0007669"/>
    <property type="project" value="InterPro"/>
</dbReference>
<evidence type="ECO:0000256" key="2">
    <source>
        <dbReference type="ARBA" id="ARBA00022840"/>
    </source>
</evidence>
<dbReference type="SUPFAM" id="SSF52540">
    <property type="entry name" value="P-loop containing nucleoside triphosphate hydrolases"/>
    <property type="match status" value="1"/>
</dbReference>
<keyword evidence="2" id="KW-0067">ATP-binding</keyword>
<dbReference type="Gene3D" id="3.40.50.10140">
    <property type="entry name" value="Toll/interleukin-1 receptor homology (TIR) domain"/>
    <property type="match status" value="1"/>
</dbReference>
<dbReference type="Gene3D" id="3.40.50.300">
    <property type="entry name" value="P-loop containing nucleotide triphosphate hydrolases"/>
    <property type="match status" value="1"/>
</dbReference>
<dbReference type="Gene3D" id="3.30.70.1230">
    <property type="entry name" value="Nucleotide cyclase"/>
    <property type="match status" value="1"/>
</dbReference>
<keyword evidence="1" id="KW-0547">Nucleotide-binding</keyword>
<feature type="domain" description="Orc1-like AAA ATPase" evidence="5">
    <location>
        <begin position="379"/>
        <end position="566"/>
    </location>
</feature>
<dbReference type="Proteomes" id="UP000473531">
    <property type="component" value="Unassembled WGS sequence"/>
</dbReference>
<accession>A0A6L7GG80</accession>
<dbReference type="CDD" id="cd07302">
    <property type="entry name" value="CHD"/>
    <property type="match status" value="1"/>
</dbReference>
<organism evidence="7 8">
    <name type="scientific">Allopontixanthobacter confluentis</name>
    <dbReference type="NCBI Taxonomy" id="1849021"/>
    <lineage>
        <taxon>Bacteria</taxon>
        <taxon>Pseudomonadati</taxon>
        <taxon>Pseudomonadota</taxon>
        <taxon>Alphaproteobacteria</taxon>
        <taxon>Sphingomonadales</taxon>
        <taxon>Erythrobacteraceae</taxon>
        <taxon>Allopontixanthobacter</taxon>
    </lineage>
</organism>
<feature type="region of interest" description="Disordered" evidence="4">
    <location>
        <begin position="132"/>
        <end position="167"/>
    </location>
</feature>
<dbReference type="PROSITE" id="PS50005">
    <property type="entry name" value="TPR"/>
    <property type="match status" value="1"/>
</dbReference>
<keyword evidence="3" id="KW-0802">TPR repeat</keyword>
<dbReference type="Pfam" id="PF13191">
    <property type="entry name" value="AAA_16"/>
    <property type="match status" value="1"/>
</dbReference>
<reference evidence="7 8" key="1">
    <citation type="submission" date="2019-12" db="EMBL/GenBank/DDBJ databases">
        <title>Genomic-based taxomic classification of the family Erythrobacteraceae.</title>
        <authorList>
            <person name="Xu L."/>
        </authorList>
    </citation>
    <scope>NUCLEOTIDE SEQUENCE [LARGE SCALE GENOMIC DNA]</scope>
    <source>
        <strain evidence="7 8">KCTC 52259</strain>
    </source>
</reference>
<feature type="compositionally biased region" description="Low complexity" evidence="4">
    <location>
        <begin position="147"/>
        <end position="167"/>
    </location>
</feature>
<dbReference type="Pfam" id="PF13676">
    <property type="entry name" value="TIR_2"/>
    <property type="match status" value="1"/>
</dbReference>
<dbReference type="SUPFAM" id="SSF52200">
    <property type="entry name" value="Toll/Interleukin receptor TIR domain"/>
    <property type="match status" value="1"/>
</dbReference>
<dbReference type="InterPro" id="IPR011990">
    <property type="entry name" value="TPR-like_helical_dom_sf"/>
</dbReference>
<dbReference type="InterPro" id="IPR035897">
    <property type="entry name" value="Toll_tir_struct_dom_sf"/>
</dbReference>
<dbReference type="OrthoDB" id="105971at2"/>
<dbReference type="InterPro" id="IPR001054">
    <property type="entry name" value="A/G_cyclase"/>
</dbReference>
<feature type="repeat" description="TPR" evidence="3">
    <location>
        <begin position="1072"/>
        <end position="1105"/>
    </location>
</feature>
<dbReference type="GO" id="GO:0009190">
    <property type="term" value="P:cyclic nucleotide biosynthetic process"/>
    <property type="evidence" value="ECO:0007669"/>
    <property type="project" value="InterPro"/>
</dbReference>
<name>A0A6L7GG80_9SPHN</name>
<dbReference type="PANTHER" id="PTHR16305:SF28">
    <property type="entry name" value="GUANYLATE CYCLASE DOMAIN-CONTAINING PROTEIN"/>
    <property type="match status" value="1"/>
</dbReference>
<evidence type="ECO:0000313" key="7">
    <source>
        <dbReference type="EMBL" id="MXP14909.1"/>
    </source>
</evidence>
<dbReference type="GO" id="GO:0004016">
    <property type="term" value="F:adenylate cyclase activity"/>
    <property type="evidence" value="ECO:0007669"/>
    <property type="project" value="TreeGrafter"/>
</dbReference>
<dbReference type="SMART" id="SM00028">
    <property type="entry name" value="TPR"/>
    <property type="match status" value="4"/>
</dbReference>
<dbReference type="InterPro" id="IPR041664">
    <property type="entry name" value="AAA_16"/>
</dbReference>
<dbReference type="Gene3D" id="1.25.40.10">
    <property type="entry name" value="Tetratricopeptide repeat domain"/>
    <property type="match status" value="1"/>
</dbReference>
<dbReference type="InterPro" id="IPR029787">
    <property type="entry name" value="Nucleotide_cyclase"/>
</dbReference>
<evidence type="ECO:0000259" key="6">
    <source>
        <dbReference type="Pfam" id="PF13676"/>
    </source>
</evidence>